<evidence type="ECO:0000256" key="7">
    <source>
        <dbReference type="ARBA" id="ARBA00023163"/>
    </source>
</evidence>
<dbReference type="SMART" id="SM00448">
    <property type="entry name" value="REC"/>
    <property type="match status" value="1"/>
</dbReference>
<protein>
    <submittedName>
        <fullName evidence="12">Response regulator transcription factor</fullName>
    </submittedName>
</protein>
<dbReference type="PROSITE" id="PS51755">
    <property type="entry name" value="OMPR_PHOB"/>
    <property type="match status" value="1"/>
</dbReference>
<dbReference type="PROSITE" id="PS50110">
    <property type="entry name" value="RESPONSE_REGULATORY"/>
    <property type="match status" value="1"/>
</dbReference>
<dbReference type="RefSeq" id="WP_208018465.1">
    <property type="nucleotide sequence ID" value="NZ_JAGDQJ010000019.1"/>
</dbReference>
<evidence type="ECO:0000256" key="1">
    <source>
        <dbReference type="ARBA" id="ARBA00004496"/>
    </source>
</evidence>
<dbReference type="CDD" id="cd17574">
    <property type="entry name" value="REC_OmpR"/>
    <property type="match status" value="1"/>
</dbReference>
<sequence>MILLYTFSSEYKYGGYYMMDILLVDDETRMLELVALYLTPRGYNCICVTSGQEALSYIEKQNFKFILLDIMMPKMDGWETCKRIRSFSNVPIIMVTARDQTIDVVQGLKIGADDYITKPFQEEELLARIEAVLRRSNQHEQLRYKGILWDEARHFISVYDQELLLTPIEFSLIGLFLHHVNYVLSRDQLIERIWGLDTNTEDRTVDSHIRNLRDKLRKANFPIDKHLKTVYGIGYRWIDIEN</sequence>
<evidence type="ECO:0000256" key="9">
    <source>
        <dbReference type="PROSITE-ProRule" id="PRU01091"/>
    </source>
</evidence>
<keyword evidence="5" id="KW-0805">Transcription regulation</keyword>
<dbReference type="SUPFAM" id="SSF46894">
    <property type="entry name" value="C-terminal effector domain of the bipartite response regulators"/>
    <property type="match status" value="1"/>
</dbReference>
<evidence type="ECO:0000256" key="2">
    <source>
        <dbReference type="ARBA" id="ARBA00022490"/>
    </source>
</evidence>
<keyword evidence="4" id="KW-0902">Two-component regulatory system</keyword>
<keyword evidence="3 8" id="KW-0597">Phosphoprotein</keyword>
<dbReference type="InterPro" id="IPR001789">
    <property type="entry name" value="Sig_transdc_resp-reg_receiver"/>
</dbReference>
<evidence type="ECO:0000259" key="11">
    <source>
        <dbReference type="PROSITE" id="PS51755"/>
    </source>
</evidence>
<dbReference type="InterPro" id="IPR001867">
    <property type="entry name" value="OmpR/PhoB-type_DNA-bd"/>
</dbReference>
<dbReference type="Proteomes" id="UP000677611">
    <property type="component" value="Unassembled WGS sequence"/>
</dbReference>
<evidence type="ECO:0000313" key="12">
    <source>
        <dbReference type="EMBL" id="MBO1626930.1"/>
    </source>
</evidence>
<dbReference type="PANTHER" id="PTHR48111">
    <property type="entry name" value="REGULATOR OF RPOS"/>
    <property type="match status" value="1"/>
</dbReference>
<evidence type="ECO:0000256" key="8">
    <source>
        <dbReference type="PROSITE-ProRule" id="PRU00169"/>
    </source>
</evidence>
<reference evidence="12 13" key="1">
    <citation type="submission" date="2021-03" db="EMBL/GenBank/DDBJ databases">
        <title>Identification of novel Bacillus strains.</title>
        <authorList>
            <person name="Xiao Z."/>
            <person name="Li Y."/>
            <person name="Shen J."/>
        </authorList>
    </citation>
    <scope>NUCLEOTIDE SEQUENCE [LARGE SCALE GENOMIC DNA]</scope>
    <source>
        <strain evidence="12 13">SY8</strain>
    </source>
</reference>
<dbReference type="InterPro" id="IPR039420">
    <property type="entry name" value="WalR-like"/>
</dbReference>
<dbReference type="InterPro" id="IPR036388">
    <property type="entry name" value="WH-like_DNA-bd_sf"/>
</dbReference>
<dbReference type="Gene3D" id="3.40.50.2300">
    <property type="match status" value="1"/>
</dbReference>
<dbReference type="PANTHER" id="PTHR48111:SF73">
    <property type="entry name" value="ALKALINE PHOSPHATASE SYNTHESIS TRANSCRIPTIONAL REGULATORY PROTEIN PHOP"/>
    <property type="match status" value="1"/>
</dbReference>
<dbReference type="CDD" id="cd00383">
    <property type="entry name" value="trans_reg_C"/>
    <property type="match status" value="1"/>
</dbReference>
<dbReference type="Gene3D" id="1.10.10.10">
    <property type="entry name" value="Winged helix-like DNA-binding domain superfamily/Winged helix DNA-binding domain"/>
    <property type="match status" value="1"/>
</dbReference>
<keyword evidence="6 9" id="KW-0238">DNA-binding</keyword>
<evidence type="ECO:0000256" key="3">
    <source>
        <dbReference type="ARBA" id="ARBA00022553"/>
    </source>
</evidence>
<comment type="subcellular location">
    <subcellularLocation>
        <location evidence="1">Cytoplasm</location>
    </subcellularLocation>
</comment>
<dbReference type="InterPro" id="IPR011006">
    <property type="entry name" value="CheY-like_superfamily"/>
</dbReference>
<evidence type="ECO:0000256" key="5">
    <source>
        <dbReference type="ARBA" id="ARBA00023015"/>
    </source>
</evidence>
<dbReference type="InterPro" id="IPR016032">
    <property type="entry name" value="Sig_transdc_resp-reg_C-effctor"/>
</dbReference>
<feature type="domain" description="OmpR/PhoB-type" evidence="11">
    <location>
        <begin position="139"/>
        <end position="239"/>
    </location>
</feature>
<evidence type="ECO:0000313" key="13">
    <source>
        <dbReference type="Proteomes" id="UP000677611"/>
    </source>
</evidence>
<proteinExistence type="predicted"/>
<dbReference type="EMBL" id="JAGDQJ010000019">
    <property type="protein sequence ID" value="MBO1626930.1"/>
    <property type="molecule type" value="Genomic_DNA"/>
</dbReference>
<keyword evidence="13" id="KW-1185">Reference proteome</keyword>
<evidence type="ECO:0000256" key="6">
    <source>
        <dbReference type="ARBA" id="ARBA00023125"/>
    </source>
</evidence>
<evidence type="ECO:0000259" key="10">
    <source>
        <dbReference type="PROSITE" id="PS50110"/>
    </source>
</evidence>
<comment type="caution">
    <text evidence="12">The sequence shown here is derived from an EMBL/GenBank/DDBJ whole genome shotgun (WGS) entry which is preliminary data.</text>
</comment>
<dbReference type="Gene3D" id="6.10.250.690">
    <property type="match status" value="1"/>
</dbReference>
<dbReference type="SMART" id="SM00862">
    <property type="entry name" value="Trans_reg_C"/>
    <property type="match status" value="1"/>
</dbReference>
<keyword evidence="2" id="KW-0963">Cytoplasm</keyword>
<accession>A0ABS3P1K3</accession>
<feature type="DNA-binding region" description="OmpR/PhoB-type" evidence="9">
    <location>
        <begin position="139"/>
        <end position="239"/>
    </location>
</feature>
<dbReference type="SUPFAM" id="SSF52172">
    <property type="entry name" value="CheY-like"/>
    <property type="match status" value="1"/>
</dbReference>
<name>A0ABS3P1K3_9BACI</name>
<gene>
    <name evidence="12" type="ORF">J4P90_17150</name>
</gene>
<feature type="domain" description="Response regulatory" evidence="10">
    <location>
        <begin position="20"/>
        <end position="133"/>
    </location>
</feature>
<organism evidence="12 13">
    <name type="scientific">Bacillus arachidis</name>
    <dbReference type="NCBI Taxonomy" id="2819290"/>
    <lineage>
        <taxon>Bacteria</taxon>
        <taxon>Bacillati</taxon>
        <taxon>Bacillota</taxon>
        <taxon>Bacilli</taxon>
        <taxon>Bacillales</taxon>
        <taxon>Bacillaceae</taxon>
        <taxon>Bacillus</taxon>
    </lineage>
</organism>
<dbReference type="Pfam" id="PF00486">
    <property type="entry name" value="Trans_reg_C"/>
    <property type="match status" value="1"/>
</dbReference>
<evidence type="ECO:0000256" key="4">
    <source>
        <dbReference type="ARBA" id="ARBA00023012"/>
    </source>
</evidence>
<dbReference type="Pfam" id="PF00072">
    <property type="entry name" value="Response_reg"/>
    <property type="match status" value="1"/>
</dbReference>
<feature type="modified residue" description="4-aspartylphosphate" evidence="8">
    <location>
        <position position="69"/>
    </location>
</feature>
<keyword evidence="7" id="KW-0804">Transcription</keyword>